<dbReference type="Proteomes" id="UP000822688">
    <property type="component" value="Chromosome 12"/>
</dbReference>
<organism evidence="1 2">
    <name type="scientific">Ceratodon purpureus</name>
    <name type="common">Fire moss</name>
    <name type="synonym">Dicranum purpureum</name>
    <dbReference type="NCBI Taxonomy" id="3225"/>
    <lineage>
        <taxon>Eukaryota</taxon>
        <taxon>Viridiplantae</taxon>
        <taxon>Streptophyta</taxon>
        <taxon>Embryophyta</taxon>
        <taxon>Bryophyta</taxon>
        <taxon>Bryophytina</taxon>
        <taxon>Bryopsida</taxon>
        <taxon>Dicranidae</taxon>
        <taxon>Pseudoditrichales</taxon>
        <taxon>Ditrichaceae</taxon>
        <taxon>Ceratodon</taxon>
    </lineage>
</organism>
<evidence type="ECO:0000313" key="2">
    <source>
        <dbReference type="Proteomes" id="UP000822688"/>
    </source>
</evidence>
<dbReference type="AlphaFoldDB" id="A0A8T0G339"/>
<accession>A0A8T0G339</accession>
<comment type="caution">
    <text evidence="1">The sequence shown here is derived from an EMBL/GenBank/DDBJ whole genome shotgun (WGS) entry which is preliminary data.</text>
</comment>
<name>A0A8T0G339_CERPU</name>
<sequence>MEENPGYNPPAKDWAAERTEDHLIPCDPPGSAIYLRRSFESLPYPEHVRDQGHTLFSFTPCFPAQKFFKFFFSMTFRLVSAELELADNFSVGFLQGTGNP</sequence>
<evidence type="ECO:0000313" key="1">
    <source>
        <dbReference type="EMBL" id="KAG0553331.1"/>
    </source>
</evidence>
<reference evidence="1" key="1">
    <citation type="submission" date="2020-06" db="EMBL/GenBank/DDBJ databases">
        <title>WGS assembly of Ceratodon purpureus strain R40.</title>
        <authorList>
            <person name="Carey S.B."/>
            <person name="Jenkins J."/>
            <person name="Shu S."/>
            <person name="Lovell J.T."/>
            <person name="Sreedasyam A."/>
            <person name="Maumus F."/>
            <person name="Tiley G.P."/>
            <person name="Fernandez-Pozo N."/>
            <person name="Barry K."/>
            <person name="Chen C."/>
            <person name="Wang M."/>
            <person name="Lipzen A."/>
            <person name="Daum C."/>
            <person name="Saski C.A."/>
            <person name="Payton A.C."/>
            <person name="Mcbreen J.C."/>
            <person name="Conrad R.E."/>
            <person name="Kollar L.M."/>
            <person name="Olsson S."/>
            <person name="Huttunen S."/>
            <person name="Landis J.B."/>
            <person name="Wickett N.J."/>
            <person name="Johnson M.G."/>
            <person name="Rensing S.A."/>
            <person name="Grimwood J."/>
            <person name="Schmutz J."/>
            <person name="Mcdaniel S.F."/>
        </authorList>
    </citation>
    <scope>NUCLEOTIDE SEQUENCE</scope>
    <source>
        <strain evidence="1">R40</strain>
    </source>
</reference>
<dbReference type="EMBL" id="CM026433">
    <property type="protein sequence ID" value="KAG0553331.1"/>
    <property type="molecule type" value="Genomic_DNA"/>
</dbReference>
<proteinExistence type="predicted"/>
<gene>
    <name evidence="1" type="ORF">KC19_12G002800</name>
</gene>
<protein>
    <submittedName>
        <fullName evidence="1">Uncharacterized protein</fullName>
    </submittedName>
</protein>
<keyword evidence="2" id="KW-1185">Reference proteome</keyword>